<dbReference type="InterPro" id="IPR052367">
    <property type="entry name" value="Thiosulfate_ST/Rhodanese-like"/>
</dbReference>
<feature type="chain" id="PRO_5020312772" evidence="1">
    <location>
        <begin position="26"/>
        <end position="159"/>
    </location>
</feature>
<name>A0A4R1M0U5_9SPHI</name>
<dbReference type="SUPFAM" id="SSF52821">
    <property type="entry name" value="Rhodanese/Cell cycle control phosphatase"/>
    <property type="match status" value="1"/>
</dbReference>
<organism evidence="3 4">
    <name type="scientific">Albibacterium bauzanense</name>
    <dbReference type="NCBI Taxonomy" id="653929"/>
    <lineage>
        <taxon>Bacteria</taxon>
        <taxon>Pseudomonadati</taxon>
        <taxon>Bacteroidota</taxon>
        <taxon>Sphingobacteriia</taxon>
        <taxon>Sphingobacteriales</taxon>
        <taxon>Sphingobacteriaceae</taxon>
        <taxon>Albibacterium</taxon>
    </lineage>
</organism>
<dbReference type="InterPro" id="IPR036873">
    <property type="entry name" value="Rhodanese-like_dom_sf"/>
</dbReference>
<dbReference type="PROSITE" id="PS50206">
    <property type="entry name" value="RHODANESE_3"/>
    <property type="match status" value="1"/>
</dbReference>
<dbReference type="Proteomes" id="UP000294616">
    <property type="component" value="Unassembled WGS sequence"/>
</dbReference>
<dbReference type="SMART" id="SM00450">
    <property type="entry name" value="RHOD"/>
    <property type="match status" value="1"/>
</dbReference>
<dbReference type="EMBL" id="SMGO01000001">
    <property type="protein sequence ID" value="TCK85546.1"/>
    <property type="molecule type" value="Genomic_DNA"/>
</dbReference>
<gene>
    <name evidence="3" type="ORF">C8N28_0856</name>
</gene>
<dbReference type="PANTHER" id="PTHR45431:SF3">
    <property type="entry name" value="RHODANESE-LIKE DOMAIN-CONTAINING PROTEIN 15, CHLOROPLASTIC"/>
    <property type="match status" value="1"/>
</dbReference>
<dbReference type="OrthoDB" id="9808735at2"/>
<dbReference type="AlphaFoldDB" id="A0A4R1M0U5"/>
<dbReference type="CDD" id="cd00158">
    <property type="entry name" value="RHOD"/>
    <property type="match status" value="1"/>
</dbReference>
<dbReference type="GO" id="GO:0016740">
    <property type="term" value="F:transferase activity"/>
    <property type="evidence" value="ECO:0007669"/>
    <property type="project" value="UniProtKB-KW"/>
</dbReference>
<evidence type="ECO:0000313" key="3">
    <source>
        <dbReference type="EMBL" id="TCK85546.1"/>
    </source>
</evidence>
<keyword evidence="4" id="KW-1185">Reference proteome</keyword>
<evidence type="ECO:0000313" key="4">
    <source>
        <dbReference type="Proteomes" id="UP000294616"/>
    </source>
</evidence>
<evidence type="ECO:0000259" key="2">
    <source>
        <dbReference type="PROSITE" id="PS50206"/>
    </source>
</evidence>
<dbReference type="PANTHER" id="PTHR45431">
    <property type="entry name" value="RHODANESE-LIKE DOMAIN-CONTAINING PROTEIN 15, CHLOROPLASTIC"/>
    <property type="match status" value="1"/>
</dbReference>
<accession>A0A4R1M0U5</accession>
<keyword evidence="1" id="KW-0732">Signal</keyword>
<dbReference type="InterPro" id="IPR001763">
    <property type="entry name" value="Rhodanese-like_dom"/>
</dbReference>
<protein>
    <submittedName>
        <fullName evidence="3">Rhodanese-related sulfurtransferase</fullName>
    </submittedName>
</protein>
<sequence length="159" mass="17148">MNIKLFNAISAIAIVCLISSCSVFKKTPEKTTTAVSAAPPASEVENTTTASSSGQIQTINAEQFNKLLVLDEVQLVDVRTPEEFQSGHIKDAENIDYNNENFKSKASSLDKSKPVLVYCRSGKRSASAAEILKEMGFTKIVSLDGGMISWEAANLPTSK</sequence>
<keyword evidence="3" id="KW-0808">Transferase</keyword>
<comment type="caution">
    <text evidence="3">The sequence shown here is derived from an EMBL/GenBank/DDBJ whole genome shotgun (WGS) entry which is preliminary data.</text>
</comment>
<dbReference type="Gene3D" id="3.40.250.10">
    <property type="entry name" value="Rhodanese-like domain"/>
    <property type="match status" value="1"/>
</dbReference>
<feature type="domain" description="Rhodanese" evidence="2">
    <location>
        <begin position="69"/>
        <end position="159"/>
    </location>
</feature>
<proteinExistence type="predicted"/>
<evidence type="ECO:0000256" key="1">
    <source>
        <dbReference type="SAM" id="SignalP"/>
    </source>
</evidence>
<dbReference type="PROSITE" id="PS51257">
    <property type="entry name" value="PROKAR_LIPOPROTEIN"/>
    <property type="match status" value="1"/>
</dbReference>
<reference evidence="3 4" key="1">
    <citation type="submission" date="2019-03" db="EMBL/GenBank/DDBJ databases">
        <title>Genomic Encyclopedia of Archaeal and Bacterial Type Strains, Phase II (KMG-II): from individual species to whole genera.</title>
        <authorList>
            <person name="Goeker M."/>
        </authorList>
    </citation>
    <scope>NUCLEOTIDE SEQUENCE [LARGE SCALE GENOMIC DNA]</scope>
    <source>
        <strain evidence="3 4">DSM 22554</strain>
    </source>
</reference>
<dbReference type="RefSeq" id="WP_132221833.1">
    <property type="nucleotide sequence ID" value="NZ_SMGO01000001.1"/>
</dbReference>
<dbReference type="Pfam" id="PF00581">
    <property type="entry name" value="Rhodanese"/>
    <property type="match status" value="1"/>
</dbReference>
<feature type="signal peptide" evidence="1">
    <location>
        <begin position="1"/>
        <end position="25"/>
    </location>
</feature>